<name>A0A1X7T3N9_AMPQE</name>
<keyword evidence="1" id="KW-1133">Transmembrane helix</keyword>
<feature type="transmembrane region" description="Helical" evidence="1">
    <location>
        <begin position="182"/>
        <end position="210"/>
    </location>
</feature>
<evidence type="ECO:0000313" key="2">
    <source>
        <dbReference type="EnsemblMetazoa" id="Aqu2.1.09085_001"/>
    </source>
</evidence>
<proteinExistence type="predicted"/>
<organism evidence="2">
    <name type="scientific">Amphimedon queenslandica</name>
    <name type="common">Sponge</name>
    <dbReference type="NCBI Taxonomy" id="400682"/>
    <lineage>
        <taxon>Eukaryota</taxon>
        <taxon>Metazoa</taxon>
        <taxon>Porifera</taxon>
        <taxon>Demospongiae</taxon>
        <taxon>Heteroscleromorpha</taxon>
        <taxon>Haplosclerida</taxon>
        <taxon>Niphatidae</taxon>
        <taxon>Amphimedon</taxon>
    </lineage>
</organism>
<keyword evidence="1" id="KW-0472">Membrane</keyword>
<dbReference type="AlphaFoldDB" id="A0A1X7T3N9"/>
<evidence type="ECO:0000256" key="1">
    <source>
        <dbReference type="SAM" id="Phobius"/>
    </source>
</evidence>
<dbReference type="InParanoid" id="A0A1X7T3N9"/>
<protein>
    <submittedName>
        <fullName evidence="2">Uncharacterized protein</fullName>
    </submittedName>
</protein>
<accession>A0A1X7T3N9</accession>
<keyword evidence="1" id="KW-0812">Transmembrane</keyword>
<reference evidence="2" key="1">
    <citation type="submission" date="2017-05" db="UniProtKB">
        <authorList>
            <consortium name="EnsemblMetazoa"/>
        </authorList>
    </citation>
    <scope>IDENTIFICATION</scope>
</reference>
<sequence length="484" mass="51926">EEEEHRSETKQSTTNQKEIEKLKAKVVDSETYIAILTEQKTLTNVHSTVYEAAAQGLWGGDFEFPGGTHLISSVCYISVSPTVPELDKPVIVQLVHCAHLSSESQSEYLSFVVAKVQPGKQCGPFKFEFLPGGSFSPESQTGTIELKSFSLVAIVMGGATLGGAAGIVAGIAAGVAAVPLTAIAAVGAATGLALTAFTYAPTFYCQALFYKKCLFHKVVMSLAVLQDLPSSNELLQVHPAAQALGDFDTSFRFTFSKRKDHLLKVTDIPSENKNGWRFTLCNTDAITQGHVADYNSGKSGQLPYIQLSVEPDETDATNKLSHALSIDGIETPSVAHWRIEVSKNEISSLVPSSASATTAVQTGAQASPSVSTDQQVQQSSFDPQLSVTAFRKQFEALSKLLSVSFNRLAVAPALFGEGLITFDCYKNATEGSSKTEEEKSTGLMISLMSTISTQPELLTELINVLKRIEPFKLIATKLAEASSH</sequence>
<feature type="transmembrane region" description="Helical" evidence="1">
    <location>
        <begin position="149"/>
        <end position="176"/>
    </location>
</feature>
<dbReference type="EnsemblMetazoa" id="Aqu2.1.09085_001">
    <property type="protein sequence ID" value="Aqu2.1.09085_001"/>
    <property type="gene ID" value="Aqu2.1.09085"/>
</dbReference>
<dbReference type="OrthoDB" id="5371837at2759"/>